<evidence type="ECO:0000313" key="2">
    <source>
        <dbReference type="EMBL" id="MFD2693578.1"/>
    </source>
</evidence>
<evidence type="ECO:0000259" key="1">
    <source>
        <dbReference type="Pfam" id="PF13739"/>
    </source>
</evidence>
<sequence>MNRKHRKYLILLPVCLIFLIPLIFFVSKTANDQEKNRLSENVRFTRHYYNGERLLLYPQVYGISKKAADKINAVLEKAAQSSYKTAYNLKKAEQICKKKNKKCNYSYNTSFRFMYHKNGKLSLLYNDYLYTGGPGGALYVTAFNFDLSTGKQYEIKDIIKTSYKKVQKYAFDYMRTHEPYSHYVTQLSDVPVNKDTQFMFYDDSIFLVFQDDVIKPYPEGAPDGDPFIKIPKSVYE</sequence>
<keyword evidence="3" id="KW-1185">Reference proteome</keyword>
<dbReference type="Pfam" id="PF13739">
    <property type="entry name" value="PdaC"/>
    <property type="match status" value="1"/>
</dbReference>
<dbReference type="EMBL" id="JBHUMQ010000017">
    <property type="protein sequence ID" value="MFD2693578.1"/>
    <property type="molecule type" value="Genomic_DNA"/>
</dbReference>
<organism evidence="2 3">
    <name type="scientific">Sporolactobacillus shoreicorticis</name>
    <dbReference type="NCBI Taxonomy" id="1923877"/>
    <lineage>
        <taxon>Bacteria</taxon>
        <taxon>Bacillati</taxon>
        <taxon>Bacillota</taxon>
        <taxon>Bacilli</taxon>
        <taxon>Bacillales</taxon>
        <taxon>Sporolactobacillaceae</taxon>
        <taxon>Sporolactobacillus</taxon>
    </lineage>
</organism>
<evidence type="ECO:0000313" key="3">
    <source>
        <dbReference type="Proteomes" id="UP001597399"/>
    </source>
</evidence>
<protein>
    <submittedName>
        <fullName evidence="2">PdaC/SigV domain-containing protein</fullName>
    </submittedName>
</protein>
<gene>
    <name evidence="2" type="ORF">ACFSUE_08050</name>
</gene>
<reference evidence="3" key="1">
    <citation type="journal article" date="2019" name="Int. J. Syst. Evol. Microbiol.">
        <title>The Global Catalogue of Microorganisms (GCM) 10K type strain sequencing project: providing services to taxonomists for standard genome sequencing and annotation.</title>
        <authorList>
            <consortium name="The Broad Institute Genomics Platform"/>
            <consortium name="The Broad Institute Genome Sequencing Center for Infectious Disease"/>
            <person name="Wu L."/>
            <person name="Ma J."/>
        </authorList>
    </citation>
    <scope>NUCLEOTIDE SEQUENCE [LARGE SCALE GENOMIC DNA]</scope>
    <source>
        <strain evidence="3">TISTR 2466</strain>
    </source>
</reference>
<dbReference type="Proteomes" id="UP001597399">
    <property type="component" value="Unassembled WGS sequence"/>
</dbReference>
<dbReference type="RefSeq" id="WP_253060535.1">
    <property type="nucleotide sequence ID" value="NZ_JAMXWM010000005.1"/>
</dbReference>
<proteinExistence type="predicted"/>
<feature type="domain" description="Deacetylase PdaC" evidence="1">
    <location>
        <begin position="57"/>
        <end position="133"/>
    </location>
</feature>
<accession>A0ABW5S2K9</accession>
<dbReference type="Gene3D" id="3.30.565.40">
    <property type="entry name" value="Fervidobacterium nodosum Rt17-B1 like"/>
    <property type="match status" value="1"/>
</dbReference>
<name>A0ABW5S2K9_9BACL</name>
<dbReference type="InterPro" id="IPR025303">
    <property type="entry name" value="PdaC"/>
</dbReference>
<comment type="caution">
    <text evidence="2">The sequence shown here is derived from an EMBL/GenBank/DDBJ whole genome shotgun (WGS) entry which is preliminary data.</text>
</comment>